<gene>
    <name evidence="1" type="ORF">KT99_05202</name>
</gene>
<name>A9D8T5_9GAMM</name>
<dbReference type="AlphaFoldDB" id="A9D8T5"/>
<reference evidence="1 2" key="1">
    <citation type="submission" date="2007-10" db="EMBL/GenBank/DDBJ databases">
        <authorList>
            <person name="Yayanos A."/>
            <person name="Ferriera S."/>
            <person name="Johnson J."/>
            <person name="Kravitz S."/>
            <person name="Halpern A."/>
            <person name="Remington K."/>
            <person name="Beeson K."/>
            <person name="Tran B."/>
            <person name="Rogers Y.-H."/>
            <person name="Friedman R."/>
            <person name="Venter J.C."/>
        </authorList>
    </citation>
    <scope>NUCLEOTIDE SEQUENCE [LARGE SCALE GENOMIC DNA]</scope>
    <source>
        <strain evidence="1 2">KT99</strain>
    </source>
</reference>
<sequence length="55" mass="5921">MIKLLLTIIEIYLAVIKLAGARSHLCQAYLSFTVVIANQGGGGSSMAELIHIHKL</sequence>
<protein>
    <submittedName>
        <fullName evidence="1">Uncharacterized protein</fullName>
    </submittedName>
</protein>
<dbReference type="STRING" id="314608.KT99_05202"/>
<keyword evidence="2" id="KW-1185">Reference proteome</keyword>
<evidence type="ECO:0000313" key="2">
    <source>
        <dbReference type="Proteomes" id="UP000005839"/>
    </source>
</evidence>
<dbReference type="EMBL" id="ABIC01000015">
    <property type="protein sequence ID" value="EDQ00863.1"/>
    <property type="molecule type" value="Genomic_DNA"/>
</dbReference>
<proteinExistence type="predicted"/>
<comment type="caution">
    <text evidence="1">The sequence shown here is derived from an EMBL/GenBank/DDBJ whole genome shotgun (WGS) entry which is preliminary data.</text>
</comment>
<organism evidence="1 2">
    <name type="scientific">Shewanella benthica KT99</name>
    <dbReference type="NCBI Taxonomy" id="314608"/>
    <lineage>
        <taxon>Bacteria</taxon>
        <taxon>Pseudomonadati</taxon>
        <taxon>Pseudomonadota</taxon>
        <taxon>Gammaproteobacteria</taxon>
        <taxon>Alteromonadales</taxon>
        <taxon>Shewanellaceae</taxon>
        <taxon>Shewanella</taxon>
    </lineage>
</organism>
<evidence type="ECO:0000313" key="1">
    <source>
        <dbReference type="EMBL" id="EDQ00863.1"/>
    </source>
</evidence>
<accession>A9D8T5</accession>
<dbReference type="Proteomes" id="UP000005839">
    <property type="component" value="Unassembled WGS sequence"/>
</dbReference>